<dbReference type="Proteomes" id="UP000509510">
    <property type="component" value="Chromosome V"/>
</dbReference>
<protein>
    <recommendedName>
        <fullName evidence="8">Zn(2)-C6 fungal-type domain-containing protein</fullName>
    </recommendedName>
</protein>
<feature type="region of interest" description="Disordered" evidence="7">
    <location>
        <begin position="74"/>
        <end position="116"/>
    </location>
</feature>
<evidence type="ECO:0000256" key="5">
    <source>
        <dbReference type="ARBA" id="ARBA00023163"/>
    </source>
</evidence>
<dbReference type="RefSeq" id="XP_035349059.1">
    <property type="nucleotide sequence ID" value="XM_035493166.1"/>
</dbReference>
<keyword evidence="3" id="KW-0805">Transcription regulation</keyword>
<dbReference type="GO" id="GO:0000981">
    <property type="term" value="F:DNA-binding transcription factor activity, RNA polymerase II-specific"/>
    <property type="evidence" value="ECO:0007669"/>
    <property type="project" value="InterPro"/>
</dbReference>
<evidence type="ECO:0000256" key="1">
    <source>
        <dbReference type="ARBA" id="ARBA00004123"/>
    </source>
</evidence>
<comment type="subcellular location">
    <subcellularLocation>
        <location evidence="1">Nucleus</location>
    </subcellularLocation>
</comment>
<dbReference type="AlphaFoldDB" id="A0A7H8RBN2"/>
<dbReference type="PANTHER" id="PTHR47338">
    <property type="entry name" value="ZN(II)2CYS6 TRANSCRIPTION FACTOR (EUROFUNG)-RELATED"/>
    <property type="match status" value="1"/>
</dbReference>
<proteinExistence type="predicted"/>
<evidence type="ECO:0000256" key="6">
    <source>
        <dbReference type="ARBA" id="ARBA00023242"/>
    </source>
</evidence>
<feature type="domain" description="Zn(2)-C6 fungal-type" evidence="8">
    <location>
        <begin position="24"/>
        <end position="54"/>
    </location>
</feature>
<dbReference type="Pfam" id="PF00172">
    <property type="entry name" value="Zn_clus"/>
    <property type="match status" value="1"/>
</dbReference>
<reference evidence="10" key="1">
    <citation type="submission" date="2020-06" db="EMBL/GenBank/DDBJ databases">
        <title>A chromosome-scale genome assembly of Talaromyces rugulosus W13939.</title>
        <authorList>
            <person name="Wang B."/>
            <person name="Guo L."/>
            <person name="Ye K."/>
            <person name="Wang L."/>
        </authorList>
    </citation>
    <scope>NUCLEOTIDE SEQUENCE [LARGE SCALE GENOMIC DNA]</scope>
    <source>
        <strain evidence="10">W13939</strain>
    </source>
</reference>
<dbReference type="InterPro" id="IPR001138">
    <property type="entry name" value="Zn2Cys6_DnaBD"/>
</dbReference>
<keyword evidence="10" id="KW-1185">Reference proteome</keyword>
<dbReference type="SUPFAM" id="SSF57701">
    <property type="entry name" value="Zn2/Cys6 DNA-binding domain"/>
    <property type="match status" value="1"/>
</dbReference>
<accession>A0A7H8RBN2</accession>
<dbReference type="InterPro" id="IPR036864">
    <property type="entry name" value="Zn2-C6_fun-type_DNA-bd_sf"/>
</dbReference>
<dbReference type="SMART" id="SM00066">
    <property type="entry name" value="GAL4"/>
    <property type="match status" value="1"/>
</dbReference>
<dbReference type="InterPro" id="IPR007219">
    <property type="entry name" value="XnlR_reg_dom"/>
</dbReference>
<dbReference type="CDD" id="cd12148">
    <property type="entry name" value="fungal_TF_MHR"/>
    <property type="match status" value="1"/>
</dbReference>
<evidence type="ECO:0000313" key="10">
    <source>
        <dbReference type="Proteomes" id="UP000509510"/>
    </source>
</evidence>
<dbReference type="PROSITE" id="PS50048">
    <property type="entry name" value="ZN2_CY6_FUNGAL_2"/>
    <property type="match status" value="1"/>
</dbReference>
<keyword evidence="4" id="KW-0238">DNA-binding</keyword>
<feature type="compositionally biased region" description="Polar residues" evidence="7">
    <location>
        <begin position="85"/>
        <end position="115"/>
    </location>
</feature>
<dbReference type="CDD" id="cd00067">
    <property type="entry name" value="GAL4"/>
    <property type="match status" value="1"/>
</dbReference>
<dbReference type="OrthoDB" id="309640at2759"/>
<evidence type="ECO:0000256" key="2">
    <source>
        <dbReference type="ARBA" id="ARBA00022723"/>
    </source>
</evidence>
<feature type="compositionally biased region" description="Polar residues" evidence="7">
    <location>
        <begin position="641"/>
        <end position="659"/>
    </location>
</feature>
<dbReference type="EMBL" id="CP055902">
    <property type="protein sequence ID" value="QKX62885.1"/>
    <property type="molecule type" value="Genomic_DNA"/>
</dbReference>
<keyword evidence="2" id="KW-0479">Metal-binding</keyword>
<sequence length="751" mass="82943">MQTASNQESSRRDTRVISRLSITACLRCRNQKLKCGREHPICARCDRLEATCVYPNPPDRRGPRSKRRQKLLYKAAERSRDDTHSGNTTIQHPCNGPISQEASPIGGPTSSSHPVSQALFLTPLGPSHSFEENAASPSHAGIGDASTSLAAGTPVLSDSYPTQLRRMRSIATESTIETKQPPLPPTALGLSLLEIYFARIYNASLLFHKPLLFQEYLEGKIHRALLKALFALATLFLHPRDDGEEYSQDENTELKVLSVYHPCGLPWAKAALREAMPLALESPSLMIAQALECIQLYWFGIGQPHSGNLCLALAYRSCQMLGFDRKFANENDGSVESELKRRCFWACWTSTCIVMEPEPYIESAWKEVAMLPLPCSISSTLSGCEVSFNQMMNGDWHSISVRSSTRDSHPSTTAGLLIKMIGVWAKVQLLCKDHSSSAISKNLNSAQHLSGLAASLFDDASAVRASVRQDDKTPEVQILLLFHDAVYHQCQIVLHSMIVPLFSGIPTDPNIDPETQRKAAETVTYHADLFESLLAPYLYDRKDVSRLPPLVGYGAFVVGIVILSTHISRRNQSVSEPPVNTGKTDCRLVAVEAILRLIDTLRVYWRALQHPWETLHSALQAGLSAPRNPSRPVESRDIQPSLYSNNHRPSTTLEGSNQPVDFESGHPQPSATNRNASEYIEETQASATSRDNGGSGLDSLVDMTANDSSMSQMDLLPDPEWYSLSFAEAGVEQFSGLEPSILFQQGWRAFS</sequence>
<feature type="region of interest" description="Disordered" evidence="7">
    <location>
        <begin position="683"/>
        <end position="702"/>
    </location>
</feature>
<evidence type="ECO:0000256" key="7">
    <source>
        <dbReference type="SAM" id="MobiDB-lite"/>
    </source>
</evidence>
<keyword evidence="5" id="KW-0804">Transcription</keyword>
<dbReference type="PANTHER" id="PTHR47338:SF5">
    <property type="entry name" value="ZN(II)2CYS6 TRANSCRIPTION FACTOR (EUROFUNG)"/>
    <property type="match status" value="1"/>
</dbReference>
<dbReference type="GO" id="GO:0005634">
    <property type="term" value="C:nucleus"/>
    <property type="evidence" value="ECO:0007669"/>
    <property type="project" value="UniProtKB-SubCell"/>
</dbReference>
<evidence type="ECO:0000313" key="9">
    <source>
        <dbReference type="EMBL" id="QKX62885.1"/>
    </source>
</evidence>
<dbReference type="Gene3D" id="4.10.240.10">
    <property type="entry name" value="Zn(2)-C6 fungal-type DNA-binding domain"/>
    <property type="match status" value="1"/>
</dbReference>
<keyword evidence="6" id="KW-0539">Nucleus</keyword>
<dbReference type="InterPro" id="IPR050815">
    <property type="entry name" value="TF_fung"/>
</dbReference>
<dbReference type="GO" id="GO:0006351">
    <property type="term" value="P:DNA-templated transcription"/>
    <property type="evidence" value="ECO:0007669"/>
    <property type="project" value="InterPro"/>
</dbReference>
<feature type="compositionally biased region" description="Polar residues" evidence="7">
    <location>
        <begin position="683"/>
        <end position="692"/>
    </location>
</feature>
<feature type="region of interest" description="Disordered" evidence="7">
    <location>
        <begin position="623"/>
        <end position="673"/>
    </location>
</feature>
<evidence type="ECO:0000259" key="8">
    <source>
        <dbReference type="PROSITE" id="PS50048"/>
    </source>
</evidence>
<dbReference type="GO" id="GO:0008270">
    <property type="term" value="F:zinc ion binding"/>
    <property type="evidence" value="ECO:0007669"/>
    <property type="project" value="InterPro"/>
</dbReference>
<organism evidence="9 10">
    <name type="scientific">Talaromyces rugulosus</name>
    <name type="common">Penicillium rugulosum</name>
    <dbReference type="NCBI Taxonomy" id="121627"/>
    <lineage>
        <taxon>Eukaryota</taxon>
        <taxon>Fungi</taxon>
        <taxon>Dikarya</taxon>
        <taxon>Ascomycota</taxon>
        <taxon>Pezizomycotina</taxon>
        <taxon>Eurotiomycetes</taxon>
        <taxon>Eurotiomycetidae</taxon>
        <taxon>Eurotiales</taxon>
        <taxon>Trichocomaceae</taxon>
        <taxon>Talaromyces</taxon>
        <taxon>Talaromyces sect. Islandici</taxon>
    </lineage>
</organism>
<gene>
    <name evidence="9" type="ORF">TRUGW13939_10053</name>
</gene>
<dbReference type="PROSITE" id="PS00463">
    <property type="entry name" value="ZN2_CY6_FUNGAL_1"/>
    <property type="match status" value="1"/>
</dbReference>
<dbReference type="GeneID" id="55997534"/>
<dbReference type="Pfam" id="PF04082">
    <property type="entry name" value="Fungal_trans"/>
    <property type="match status" value="1"/>
</dbReference>
<evidence type="ECO:0000256" key="3">
    <source>
        <dbReference type="ARBA" id="ARBA00023015"/>
    </source>
</evidence>
<evidence type="ECO:0000256" key="4">
    <source>
        <dbReference type="ARBA" id="ARBA00023125"/>
    </source>
</evidence>
<name>A0A7H8RBN2_TALRU</name>
<dbReference type="GO" id="GO:0003677">
    <property type="term" value="F:DNA binding"/>
    <property type="evidence" value="ECO:0007669"/>
    <property type="project" value="UniProtKB-KW"/>
</dbReference>
<feature type="compositionally biased region" description="Basic and acidic residues" evidence="7">
    <location>
        <begin position="75"/>
        <end position="84"/>
    </location>
</feature>
<dbReference type="KEGG" id="trg:TRUGW13939_10053"/>